<proteinExistence type="predicted"/>
<sequence>MKTRLLFTSILIATGLFTVTAQTNSATTTITSRGLEAGTLGTGNAFFGYQAGKVNTATGLDNTFIGHQSGLNNTTGDNNVFCGNSSGSFNTTGRFNTFLGQGAGGQNTIGAANIAIGNYAGNTNITGSGNIFIGNGSGCEDVGNNVSGSIFIGTLAGFAQCTSNTLVIDQGETYTPLIWGDFANDLLKFNGKVGIGLGTAAFPTTGGGINVAAYKLVVNGGILAKEVRVATTWADYVFEDTYKLKPLAEVECFIQENGHLPNVPSAKQVEEDGIEMGNMAKIQQEKIEELTLYAIAQQKQIDQQAKELQELKALVLKMADNK</sequence>
<gene>
    <name evidence="3" type="ORF">Q765_06475</name>
</gene>
<accession>A0A0A2M782</accession>
<keyword evidence="2" id="KW-0732">Signal</keyword>
<dbReference type="RefSeq" id="WP_020213387.1">
    <property type="nucleotide sequence ID" value="NZ_JRLX01000005.1"/>
</dbReference>
<keyword evidence="1" id="KW-0175">Coiled coil</keyword>
<evidence type="ECO:0000256" key="2">
    <source>
        <dbReference type="SAM" id="SignalP"/>
    </source>
</evidence>
<evidence type="ECO:0000313" key="4">
    <source>
        <dbReference type="Proteomes" id="UP000030152"/>
    </source>
</evidence>
<comment type="caution">
    <text evidence="3">The sequence shown here is derived from an EMBL/GenBank/DDBJ whole genome shotgun (WGS) entry which is preliminary data.</text>
</comment>
<organism evidence="3 4">
    <name type="scientific">Flavobacterium rivuli WB 3.3-2 = DSM 21788</name>
    <dbReference type="NCBI Taxonomy" id="1121895"/>
    <lineage>
        <taxon>Bacteria</taxon>
        <taxon>Pseudomonadati</taxon>
        <taxon>Bacteroidota</taxon>
        <taxon>Flavobacteriia</taxon>
        <taxon>Flavobacteriales</taxon>
        <taxon>Flavobacteriaceae</taxon>
        <taxon>Flavobacterium</taxon>
    </lineage>
</organism>
<dbReference type="EMBL" id="JRLX01000005">
    <property type="protein sequence ID" value="KGO87308.1"/>
    <property type="molecule type" value="Genomic_DNA"/>
</dbReference>
<feature type="coiled-coil region" evidence="1">
    <location>
        <begin position="294"/>
        <end position="321"/>
    </location>
</feature>
<evidence type="ECO:0000256" key="1">
    <source>
        <dbReference type="SAM" id="Coils"/>
    </source>
</evidence>
<keyword evidence="4" id="KW-1185">Reference proteome</keyword>
<evidence type="ECO:0008006" key="5">
    <source>
        <dbReference type="Google" id="ProtNLM"/>
    </source>
</evidence>
<feature type="signal peptide" evidence="2">
    <location>
        <begin position="1"/>
        <end position="21"/>
    </location>
</feature>
<dbReference type="AlphaFoldDB" id="A0A0A2M782"/>
<dbReference type="eggNOG" id="COG5295">
    <property type="taxonomic scope" value="Bacteria"/>
</dbReference>
<dbReference type="Proteomes" id="UP000030152">
    <property type="component" value="Unassembled WGS sequence"/>
</dbReference>
<protein>
    <recommendedName>
        <fullName evidence="5">TMF family protein</fullName>
    </recommendedName>
</protein>
<feature type="chain" id="PRO_5001991925" description="TMF family protein" evidence="2">
    <location>
        <begin position="22"/>
        <end position="322"/>
    </location>
</feature>
<reference evidence="3 4" key="1">
    <citation type="submission" date="2013-09" db="EMBL/GenBank/DDBJ databases">
        <authorList>
            <person name="Zeng Z."/>
            <person name="Chen C."/>
        </authorList>
    </citation>
    <scope>NUCLEOTIDE SEQUENCE [LARGE SCALE GENOMIC DNA]</scope>
    <source>
        <strain evidence="3 4">WB 3.3-2</strain>
    </source>
</reference>
<dbReference type="OrthoDB" id="9808753at2"/>
<dbReference type="STRING" id="1121895.GCA_000378485_02228"/>
<name>A0A0A2M782_9FLAO</name>
<evidence type="ECO:0000313" key="3">
    <source>
        <dbReference type="EMBL" id="KGO87308.1"/>
    </source>
</evidence>